<dbReference type="AlphaFoldDB" id="A0A8H4L192"/>
<organism evidence="3 4">
    <name type="scientific">Fusarium albosuccineum</name>
    <dbReference type="NCBI Taxonomy" id="1237068"/>
    <lineage>
        <taxon>Eukaryota</taxon>
        <taxon>Fungi</taxon>
        <taxon>Dikarya</taxon>
        <taxon>Ascomycota</taxon>
        <taxon>Pezizomycotina</taxon>
        <taxon>Sordariomycetes</taxon>
        <taxon>Hypocreomycetidae</taxon>
        <taxon>Hypocreales</taxon>
        <taxon>Nectriaceae</taxon>
        <taxon>Fusarium</taxon>
        <taxon>Fusarium decemcellulare species complex</taxon>
    </lineage>
</organism>
<name>A0A8H4L192_9HYPO</name>
<feature type="domain" description="Alpha/beta hydrolase fold-3" evidence="2">
    <location>
        <begin position="37"/>
        <end position="238"/>
    </location>
</feature>
<evidence type="ECO:0000259" key="2">
    <source>
        <dbReference type="Pfam" id="PF07859"/>
    </source>
</evidence>
<dbReference type="EMBL" id="JAADYS010002084">
    <property type="protein sequence ID" value="KAF4459815.1"/>
    <property type="molecule type" value="Genomic_DNA"/>
</dbReference>
<dbReference type="GO" id="GO:0016787">
    <property type="term" value="F:hydrolase activity"/>
    <property type="evidence" value="ECO:0007669"/>
    <property type="project" value="UniProtKB-KW"/>
</dbReference>
<dbReference type="InterPro" id="IPR013094">
    <property type="entry name" value="AB_hydrolase_3"/>
</dbReference>
<gene>
    <name evidence="3" type="ORF">FALBO_13423</name>
</gene>
<dbReference type="Gene3D" id="3.40.50.1820">
    <property type="entry name" value="alpha/beta hydrolase"/>
    <property type="match status" value="1"/>
</dbReference>
<dbReference type="Proteomes" id="UP000554235">
    <property type="component" value="Unassembled WGS sequence"/>
</dbReference>
<sequence length="269" mass="29159">MGARAETLRIPSRDPGRFITADLYSPHSTDLPKGILINWHGSGFILPLHRMNNVFCAHVAQHAGIYVLDADYRKSPETPFPGPLEDAHDVTRWAVAQADRFDKTRLAVSGFSAGATIALALAIEPPPESVPISAAVVLYPFTDMSIAPEAKTVPNPINAPPPSIGHIFNDSYAFDKSTRTNPLISPGLADPSKFPGTVGILTCDGDILEPEGTALARKLEDGGKKVSLNMMKGVPHSFDTGVVEGTFHWQKREEAYKWAVEVLKDALRL</sequence>
<dbReference type="InterPro" id="IPR029058">
    <property type="entry name" value="AB_hydrolase_fold"/>
</dbReference>
<dbReference type="SUPFAM" id="SSF53474">
    <property type="entry name" value="alpha/beta-Hydrolases"/>
    <property type="match status" value="1"/>
</dbReference>
<dbReference type="Pfam" id="PF07859">
    <property type="entry name" value="Abhydrolase_3"/>
    <property type="match status" value="1"/>
</dbReference>
<keyword evidence="4" id="KW-1185">Reference proteome</keyword>
<evidence type="ECO:0000256" key="1">
    <source>
        <dbReference type="ARBA" id="ARBA00022801"/>
    </source>
</evidence>
<proteinExistence type="predicted"/>
<dbReference type="InterPro" id="IPR050300">
    <property type="entry name" value="GDXG_lipolytic_enzyme"/>
</dbReference>
<protein>
    <submittedName>
        <fullName evidence="3">Alpha beta-hydrolase</fullName>
    </submittedName>
</protein>
<evidence type="ECO:0000313" key="3">
    <source>
        <dbReference type="EMBL" id="KAF4459815.1"/>
    </source>
</evidence>
<dbReference type="PANTHER" id="PTHR48081:SF8">
    <property type="entry name" value="ALPHA_BETA HYDROLASE FOLD-3 DOMAIN-CONTAINING PROTEIN-RELATED"/>
    <property type="match status" value="1"/>
</dbReference>
<keyword evidence="1 3" id="KW-0378">Hydrolase</keyword>
<dbReference type="PANTHER" id="PTHR48081">
    <property type="entry name" value="AB HYDROLASE SUPERFAMILY PROTEIN C4A8.06C"/>
    <property type="match status" value="1"/>
</dbReference>
<reference evidence="3 4" key="1">
    <citation type="submission" date="2020-01" db="EMBL/GenBank/DDBJ databases">
        <title>Identification and distribution of gene clusters putatively required for synthesis of sphingolipid metabolism inhibitors in phylogenetically diverse species of the filamentous fungus Fusarium.</title>
        <authorList>
            <person name="Kim H.-S."/>
            <person name="Busman M."/>
            <person name="Brown D.W."/>
            <person name="Divon H."/>
            <person name="Uhlig S."/>
            <person name="Proctor R.H."/>
        </authorList>
    </citation>
    <scope>NUCLEOTIDE SEQUENCE [LARGE SCALE GENOMIC DNA]</scope>
    <source>
        <strain evidence="3 4">NRRL 20459</strain>
    </source>
</reference>
<comment type="caution">
    <text evidence="3">The sequence shown here is derived from an EMBL/GenBank/DDBJ whole genome shotgun (WGS) entry which is preliminary data.</text>
</comment>
<accession>A0A8H4L192</accession>
<dbReference type="OrthoDB" id="19653at2759"/>
<evidence type="ECO:0000313" key="4">
    <source>
        <dbReference type="Proteomes" id="UP000554235"/>
    </source>
</evidence>